<dbReference type="RefSeq" id="WP_210047165.1">
    <property type="nucleotide sequence ID" value="NZ_JBHLVU010000041.1"/>
</dbReference>
<gene>
    <name evidence="2" type="ORF">K0U00_07765</name>
</gene>
<evidence type="ECO:0000313" key="2">
    <source>
        <dbReference type="EMBL" id="MBW7453932.1"/>
    </source>
</evidence>
<name>A0ABS7BZB3_9BACL</name>
<protein>
    <submittedName>
        <fullName evidence="2">Transposase domain-containing protein</fullName>
    </submittedName>
</protein>
<comment type="caution">
    <text evidence="2">The sequence shown here is derived from an EMBL/GenBank/DDBJ whole genome shotgun (WGS) entry which is preliminary data.</text>
</comment>
<proteinExistence type="predicted"/>
<dbReference type="Pfam" id="PF13817">
    <property type="entry name" value="DDE_Tnp_IS66_C"/>
    <property type="match status" value="1"/>
</dbReference>
<dbReference type="InterPro" id="IPR039552">
    <property type="entry name" value="IS66_C"/>
</dbReference>
<accession>A0ABS7BZB3</accession>
<keyword evidence="3" id="KW-1185">Reference proteome</keyword>
<organism evidence="2 3">
    <name type="scientific">Paenibacillus sepulcri</name>
    <dbReference type="NCBI Taxonomy" id="359917"/>
    <lineage>
        <taxon>Bacteria</taxon>
        <taxon>Bacillati</taxon>
        <taxon>Bacillota</taxon>
        <taxon>Bacilli</taxon>
        <taxon>Bacillales</taxon>
        <taxon>Paenibacillaceae</taxon>
        <taxon>Paenibacillus</taxon>
    </lineage>
</organism>
<sequence length="48" mass="5422">MSYHTRTAKKNGIGPFRYLRYLFEQLPDAHDSASAETVYAVVGFAADR</sequence>
<dbReference type="Proteomes" id="UP001519887">
    <property type="component" value="Unassembled WGS sequence"/>
</dbReference>
<evidence type="ECO:0000259" key="1">
    <source>
        <dbReference type="Pfam" id="PF13817"/>
    </source>
</evidence>
<evidence type="ECO:0000313" key="3">
    <source>
        <dbReference type="Proteomes" id="UP001519887"/>
    </source>
</evidence>
<dbReference type="EMBL" id="JAHZIK010000133">
    <property type="protein sequence ID" value="MBW7453932.1"/>
    <property type="molecule type" value="Genomic_DNA"/>
</dbReference>
<reference evidence="2 3" key="1">
    <citation type="submission" date="2021-07" db="EMBL/GenBank/DDBJ databases">
        <title>Paenibacillus radiodurans sp. nov., isolated from the southeastern edge of Tengger Desert.</title>
        <authorList>
            <person name="Zhang G."/>
        </authorList>
    </citation>
    <scope>NUCLEOTIDE SEQUENCE [LARGE SCALE GENOMIC DNA]</scope>
    <source>
        <strain evidence="2 3">CCM 7311</strain>
    </source>
</reference>
<feature type="domain" description="Transposase IS66 C-terminal" evidence="1">
    <location>
        <begin position="7"/>
        <end position="33"/>
    </location>
</feature>